<evidence type="ECO:0000313" key="3">
    <source>
        <dbReference type="Proteomes" id="UP000503640"/>
    </source>
</evidence>
<dbReference type="SUPFAM" id="SSF160246">
    <property type="entry name" value="EspE N-terminal domain-like"/>
    <property type="match status" value="1"/>
</dbReference>
<reference evidence="3" key="1">
    <citation type="journal article" date="2020" name="Appl. Environ. Microbiol.">
        <title>Diazotrophic Anaeromyxobacter Isolates from Soils.</title>
        <authorList>
            <person name="Masuda Y."/>
            <person name="Yamanaka H."/>
            <person name="Xu Z.X."/>
            <person name="Shiratori Y."/>
            <person name="Aono T."/>
            <person name="Amachi S."/>
            <person name="Senoo K."/>
            <person name="Itoh H."/>
        </authorList>
    </citation>
    <scope>NUCLEOTIDE SEQUENCE [LARGE SCALE GENOMIC DNA]</scope>
    <source>
        <strain evidence="3">R267</strain>
    </source>
</reference>
<organism evidence="2 3">
    <name type="scientific">Anaeromyxobacter diazotrophicus</name>
    <dbReference type="NCBI Taxonomy" id="2590199"/>
    <lineage>
        <taxon>Bacteria</taxon>
        <taxon>Pseudomonadati</taxon>
        <taxon>Myxococcota</taxon>
        <taxon>Myxococcia</taxon>
        <taxon>Myxococcales</taxon>
        <taxon>Cystobacterineae</taxon>
        <taxon>Anaeromyxobacteraceae</taxon>
        <taxon>Anaeromyxobacter</taxon>
    </lineage>
</organism>
<dbReference type="InterPro" id="IPR037257">
    <property type="entry name" value="T2SS_E_N_sf"/>
</dbReference>
<dbReference type="Pfam" id="PF05157">
    <property type="entry name" value="MshEN"/>
    <property type="match status" value="1"/>
</dbReference>
<dbReference type="Gene3D" id="3.30.300.160">
    <property type="entry name" value="Type II secretion system, protein E, N-terminal domain"/>
    <property type="match status" value="1"/>
</dbReference>
<gene>
    <name evidence="2" type="ORF">AMYX_21980</name>
</gene>
<proteinExistence type="predicted"/>
<comment type="caution">
    <text evidence="2">The sequence shown here is derived from an EMBL/GenBank/DDBJ whole genome shotgun (WGS) entry which is preliminary data.</text>
</comment>
<dbReference type="EMBL" id="BJTG01000004">
    <property type="protein sequence ID" value="GEJ57457.1"/>
    <property type="molecule type" value="Genomic_DNA"/>
</dbReference>
<evidence type="ECO:0000313" key="2">
    <source>
        <dbReference type="EMBL" id="GEJ57457.1"/>
    </source>
</evidence>
<dbReference type="RefSeq" id="WP_176064962.1">
    <property type="nucleotide sequence ID" value="NZ_BJTG01000004.1"/>
</dbReference>
<dbReference type="AlphaFoldDB" id="A0A7I9VN99"/>
<evidence type="ECO:0000259" key="1">
    <source>
        <dbReference type="Pfam" id="PF05157"/>
    </source>
</evidence>
<feature type="domain" description="Type II secretion system protein GspE N-terminal" evidence="1">
    <location>
        <begin position="58"/>
        <end position="148"/>
    </location>
</feature>
<sequence>MTREPTELVLLRTGHLQPWQVQRAQAHQRRAGGTVVEALIALGYLTEQAALTEAARQLGVPYRDLSHLYVPPEIVALVPERLIRARKVFPIDVAAESRRGPLIVATAAPQDLTVLDEVAFASELQVRAVLASARDVDAAIERYLGPAARRGIPLIADPAHARQPAVAAGRLGATNSWRGGPVAEANPRPTVADAIATDWTQLRWTA</sequence>
<protein>
    <recommendedName>
        <fullName evidence="1">Type II secretion system protein GspE N-terminal domain-containing protein</fullName>
    </recommendedName>
</protein>
<accession>A0A7I9VN99</accession>
<dbReference type="Proteomes" id="UP000503640">
    <property type="component" value="Unassembled WGS sequence"/>
</dbReference>
<keyword evidence="3" id="KW-1185">Reference proteome</keyword>
<dbReference type="InterPro" id="IPR007831">
    <property type="entry name" value="T2SS_GspE_N"/>
</dbReference>
<name>A0A7I9VN99_9BACT</name>